<dbReference type="Gene3D" id="3.20.20.80">
    <property type="entry name" value="Glycosidases"/>
    <property type="match status" value="1"/>
</dbReference>
<dbReference type="SUPFAM" id="SSF51445">
    <property type="entry name" value="(Trans)glycosidases"/>
    <property type="match status" value="1"/>
</dbReference>
<organism evidence="9 10">
    <name type="scientific">Leifsonia aquatica</name>
    <name type="common">Corynebacterium aquaticum</name>
    <dbReference type="NCBI Taxonomy" id="144185"/>
    <lineage>
        <taxon>Bacteria</taxon>
        <taxon>Bacillati</taxon>
        <taxon>Actinomycetota</taxon>
        <taxon>Actinomycetes</taxon>
        <taxon>Micrococcales</taxon>
        <taxon>Microbacteriaceae</taxon>
        <taxon>Leifsonia</taxon>
    </lineage>
</organism>
<dbReference type="GO" id="GO:0016020">
    <property type="term" value="C:membrane"/>
    <property type="evidence" value="ECO:0007669"/>
    <property type="project" value="TreeGrafter"/>
</dbReference>
<reference evidence="9 10" key="1">
    <citation type="submission" date="2020-08" db="EMBL/GenBank/DDBJ databases">
        <title>Sequencing the genomes of 1000 actinobacteria strains.</title>
        <authorList>
            <person name="Klenk H.-P."/>
        </authorList>
    </citation>
    <scope>NUCLEOTIDE SEQUENCE [LARGE SCALE GENOMIC DNA]</scope>
    <source>
        <strain evidence="9 10">DSM 20146</strain>
    </source>
</reference>
<comment type="catalytic activity">
    <reaction evidence="1">
        <text>Hydrolysis of terminal non-reducing N-acetyl-D-hexosamine residues in N-acetyl-beta-D-hexosaminides.</text>
        <dbReference type="EC" id="3.2.1.52"/>
    </reaction>
</comment>
<dbReference type="InterPro" id="IPR015882">
    <property type="entry name" value="HEX_bac_N"/>
</dbReference>
<keyword evidence="5 9" id="KW-0326">Glycosidase</keyword>
<sequence length="552" mass="60503">MTGAIADRLLPRPRRVEELPGEFVLDAGTTVVADTTGAPIAAWLRAQLAAATGLPLASASMGGGGAGAITLAADPSLADEEYRLTVEPDGVRIRGGSAAALAHGAQAFLQLLPPAVHRRGALDGVRWAAPACRVDDSPAFRWRGLMLDVARHFLPKHDILRFVDLLAMHRMNVLHLHLTDDQGWRMEIRRYPRLTGIGAWRRESQVGFGPDAPTDGRPHGGFYTQDDLREIVAYAAARGITVIPEIESPGHVQAAIAAYPELGVAGGDEPREVWTRYGISRNVLNLEESTVEFFRNVLDEVIEVFPSAYIGIGGDECRKDQWRADPRTQERLREIGAATEEEGQSWFVRRIDEHLTARGRRSYGWDEILEGGLAPGATVASWRGETGAVAAARQGHDVVFCPDRVLYFNYRQSESMEEPIPLVTVTTVRDVYELDPVPAELTAEQRAHVLGAQANLWTEYIDQPRGLDYFAFPRLAALAEALWTADEAGERSWEAFVPRLEAHLARLDAVGVEYRHADGPLPWQQRPGIPGAPRDRADRAAEVAALTATIAS</sequence>
<evidence type="ECO:0000259" key="8">
    <source>
        <dbReference type="Pfam" id="PF02838"/>
    </source>
</evidence>
<comment type="similarity">
    <text evidence="2">Belongs to the glycosyl hydrolase 20 family.</text>
</comment>
<dbReference type="SUPFAM" id="SSF55545">
    <property type="entry name" value="beta-N-acetylhexosaminidase-like domain"/>
    <property type="match status" value="1"/>
</dbReference>
<dbReference type="Proteomes" id="UP000538196">
    <property type="component" value="Unassembled WGS sequence"/>
</dbReference>
<evidence type="ECO:0000256" key="1">
    <source>
        <dbReference type="ARBA" id="ARBA00001231"/>
    </source>
</evidence>
<dbReference type="AlphaFoldDB" id="A0A7W4YJC2"/>
<evidence type="ECO:0000256" key="4">
    <source>
        <dbReference type="ARBA" id="ARBA00022801"/>
    </source>
</evidence>
<dbReference type="Gene3D" id="3.30.379.10">
    <property type="entry name" value="Chitobiase/beta-hexosaminidase domain 2-like"/>
    <property type="match status" value="1"/>
</dbReference>
<dbReference type="PRINTS" id="PR00738">
    <property type="entry name" value="GLHYDRLASE20"/>
</dbReference>
<dbReference type="Pfam" id="PF02838">
    <property type="entry name" value="Glyco_hydro_20b"/>
    <property type="match status" value="1"/>
</dbReference>
<gene>
    <name evidence="9" type="ORF">FHX33_002090</name>
</gene>
<protein>
    <recommendedName>
        <fullName evidence="3">beta-N-acetylhexosaminidase</fullName>
        <ecNumber evidence="3">3.2.1.52</ecNumber>
    </recommendedName>
</protein>
<feature type="domain" description="Glycoside hydrolase family 20 catalytic" evidence="7">
    <location>
        <begin position="140"/>
        <end position="485"/>
    </location>
</feature>
<dbReference type="EC" id="3.2.1.52" evidence="3"/>
<dbReference type="CDD" id="cd06563">
    <property type="entry name" value="GH20_chitobiase-like"/>
    <property type="match status" value="1"/>
</dbReference>
<name>A0A7W4YJC2_LEIAQ</name>
<dbReference type="Pfam" id="PF00728">
    <property type="entry name" value="Glyco_hydro_20"/>
    <property type="match status" value="1"/>
</dbReference>
<dbReference type="RefSeq" id="WP_183428474.1">
    <property type="nucleotide sequence ID" value="NZ_JACHVP010000002.1"/>
</dbReference>
<dbReference type="InterPro" id="IPR015883">
    <property type="entry name" value="Glyco_hydro_20_cat"/>
</dbReference>
<keyword evidence="10" id="KW-1185">Reference proteome</keyword>
<dbReference type="GO" id="GO:0005975">
    <property type="term" value="P:carbohydrate metabolic process"/>
    <property type="evidence" value="ECO:0007669"/>
    <property type="project" value="InterPro"/>
</dbReference>
<evidence type="ECO:0000259" key="7">
    <source>
        <dbReference type="Pfam" id="PF00728"/>
    </source>
</evidence>
<proteinExistence type="inferred from homology"/>
<feature type="active site" description="Proton donor" evidence="6">
    <location>
        <position position="316"/>
    </location>
</feature>
<evidence type="ECO:0000256" key="6">
    <source>
        <dbReference type="PIRSR" id="PIRSR625705-1"/>
    </source>
</evidence>
<dbReference type="PANTHER" id="PTHR22600:SF57">
    <property type="entry name" value="BETA-N-ACETYLHEXOSAMINIDASE"/>
    <property type="match status" value="1"/>
</dbReference>
<dbReference type="EMBL" id="JACHVP010000002">
    <property type="protein sequence ID" value="MBB2967327.1"/>
    <property type="molecule type" value="Genomic_DNA"/>
</dbReference>
<dbReference type="GO" id="GO:0004563">
    <property type="term" value="F:beta-N-acetylhexosaminidase activity"/>
    <property type="evidence" value="ECO:0007669"/>
    <property type="project" value="UniProtKB-EC"/>
</dbReference>
<keyword evidence="4 9" id="KW-0378">Hydrolase</keyword>
<evidence type="ECO:0000313" key="10">
    <source>
        <dbReference type="Proteomes" id="UP000538196"/>
    </source>
</evidence>
<dbReference type="InterPro" id="IPR017853">
    <property type="entry name" value="GH"/>
</dbReference>
<dbReference type="InterPro" id="IPR025705">
    <property type="entry name" value="Beta_hexosaminidase_sua/sub"/>
</dbReference>
<accession>A0A7W4YJC2</accession>
<comment type="caution">
    <text evidence="9">The sequence shown here is derived from an EMBL/GenBank/DDBJ whole genome shotgun (WGS) entry which is preliminary data.</text>
</comment>
<dbReference type="InterPro" id="IPR029018">
    <property type="entry name" value="Hex-like_dom2"/>
</dbReference>
<evidence type="ECO:0000256" key="2">
    <source>
        <dbReference type="ARBA" id="ARBA00006285"/>
    </source>
</evidence>
<evidence type="ECO:0000313" key="9">
    <source>
        <dbReference type="EMBL" id="MBB2967327.1"/>
    </source>
</evidence>
<evidence type="ECO:0000256" key="3">
    <source>
        <dbReference type="ARBA" id="ARBA00012663"/>
    </source>
</evidence>
<feature type="domain" description="Beta-hexosaminidase bacterial type N-terminal" evidence="8">
    <location>
        <begin position="8"/>
        <end position="136"/>
    </location>
</feature>
<dbReference type="GO" id="GO:0030203">
    <property type="term" value="P:glycosaminoglycan metabolic process"/>
    <property type="evidence" value="ECO:0007669"/>
    <property type="project" value="TreeGrafter"/>
</dbReference>
<dbReference type="PANTHER" id="PTHR22600">
    <property type="entry name" value="BETA-HEXOSAMINIDASE"/>
    <property type="match status" value="1"/>
</dbReference>
<evidence type="ECO:0000256" key="5">
    <source>
        <dbReference type="ARBA" id="ARBA00023295"/>
    </source>
</evidence>